<dbReference type="eggNOG" id="ENOG502S8FM">
    <property type="taxonomic scope" value="Eukaryota"/>
</dbReference>
<dbReference type="PANTHER" id="PTHR34154">
    <property type="entry name" value="ALKALI-SENSITIVE LINKAGE PROTEIN 1"/>
    <property type="match status" value="1"/>
</dbReference>
<evidence type="ECO:0000259" key="2">
    <source>
        <dbReference type="Pfam" id="PF11790"/>
    </source>
</evidence>
<dbReference type="SUPFAM" id="SSF51445">
    <property type="entry name" value="(Trans)glycosidases"/>
    <property type="match status" value="1"/>
</dbReference>
<organism evidence="3 4">
    <name type="scientific">Trichosporon asahii var. asahii (strain CBS 8904)</name>
    <name type="common">Yeast</name>
    <dbReference type="NCBI Taxonomy" id="1220162"/>
    <lineage>
        <taxon>Eukaryota</taxon>
        <taxon>Fungi</taxon>
        <taxon>Dikarya</taxon>
        <taxon>Basidiomycota</taxon>
        <taxon>Agaricomycotina</taxon>
        <taxon>Tremellomycetes</taxon>
        <taxon>Trichosporonales</taxon>
        <taxon>Trichosporonaceae</taxon>
        <taxon>Trichosporon</taxon>
    </lineage>
</organism>
<feature type="domain" description="Asl1-like glycosyl hydrolase catalytic" evidence="2">
    <location>
        <begin position="155"/>
        <end position="238"/>
    </location>
</feature>
<dbReference type="InParanoid" id="K1VQM0"/>
<dbReference type="EMBL" id="AMBO01000312">
    <property type="protein sequence ID" value="EKD01692.1"/>
    <property type="molecule type" value="Genomic_DNA"/>
</dbReference>
<dbReference type="OrthoDB" id="5959761at2759"/>
<evidence type="ECO:0000256" key="1">
    <source>
        <dbReference type="SAM" id="MobiDB-lite"/>
    </source>
</evidence>
<gene>
    <name evidence="3" type="ORF">A1Q2_04063</name>
</gene>
<dbReference type="AlphaFoldDB" id="K1VQM0"/>
<dbReference type="STRING" id="1220162.K1VQM0"/>
<comment type="caution">
    <text evidence="3">The sequence shown here is derived from an EMBL/GenBank/DDBJ whole genome shotgun (WGS) entry which is preliminary data.</text>
</comment>
<dbReference type="HOGENOM" id="CLU_719997_0_0_1"/>
<accession>K1VQM0</accession>
<feature type="region of interest" description="Disordered" evidence="1">
    <location>
        <begin position="247"/>
        <end position="324"/>
    </location>
</feature>
<name>K1VQM0_TRIAC</name>
<feature type="compositionally biased region" description="Basic and acidic residues" evidence="1">
    <location>
        <begin position="298"/>
        <end position="314"/>
    </location>
</feature>
<dbReference type="InterPro" id="IPR024655">
    <property type="entry name" value="Asl1_glyco_hydro_catalytic"/>
</dbReference>
<dbReference type="InterPro" id="IPR017853">
    <property type="entry name" value="GH"/>
</dbReference>
<evidence type="ECO:0000313" key="4">
    <source>
        <dbReference type="Proteomes" id="UP000006757"/>
    </source>
</evidence>
<protein>
    <recommendedName>
        <fullName evidence="2">Asl1-like glycosyl hydrolase catalytic domain-containing protein</fullName>
    </recommendedName>
</protein>
<dbReference type="GO" id="GO:0009277">
    <property type="term" value="C:fungal-type cell wall"/>
    <property type="evidence" value="ECO:0007669"/>
    <property type="project" value="TreeGrafter"/>
</dbReference>
<dbReference type="Proteomes" id="UP000006757">
    <property type="component" value="Unassembled WGS sequence"/>
</dbReference>
<dbReference type="InterPro" id="IPR053183">
    <property type="entry name" value="ASL1"/>
</dbReference>
<dbReference type="PANTHER" id="PTHR34154:SF3">
    <property type="entry name" value="ALKALI-SENSITIVE LINKAGE PROTEIN 1"/>
    <property type="match status" value="1"/>
</dbReference>
<dbReference type="Pfam" id="PF11790">
    <property type="entry name" value="Glyco_hydro_cc"/>
    <property type="match status" value="2"/>
</dbReference>
<sequence length="384" mass="42903">MPRKYPGADAACPILDSSIALHEPRCHSESFANPQGGISWPIQEGTSDPVAQFFQPGSVKLESPAHGIANTSQKLSWHYNWNKNWDDLLPGTTPGLTINAEFVPMIFAPGYLDNEFRLQDGWKLLLGYNEPDHEDPNVAVRTTPEEAARASADIQKWFSLIPPETKPDVLAIHVYTTTFDSFRQKVEEYYRLFGLPIIVTEFAMTSFDPHVPPPASQQQVHDFMGQTTAWLDATPWVDPARALEDPCPMPLQPLTPQHLSSSLSYPSHRHSSPMPRAIKQSPLLEQKPYSRMTSTAVKSEEGELLPDVKLENKNKQPASGKSKGRPWTAAELLALFDIVGIPSPNAKAFEGRIEGRSGYQCQQTWRNTVLPYLRKALQEKPGLK</sequence>
<proteinExistence type="predicted"/>
<evidence type="ECO:0000313" key="3">
    <source>
        <dbReference type="EMBL" id="EKD01692.1"/>
    </source>
</evidence>
<feature type="domain" description="Asl1-like glycosyl hydrolase catalytic" evidence="2">
    <location>
        <begin position="66"/>
        <end position="150"/>
    </location>
</feature>
<keyword evidence="4" id="KW-1185">Reference proteome</keyword>
<dbReference type="GO" id="GO:0071966">
    <property type="term" value="P:fungal-type cell wall polysaccharide metabolic process"/>
    <property type="evidence" value="ECO:0007669"/>
    <property type="project" value="TreeGrafter"/>
</dbReference>
<reference evidence="3 4" key="1">
    <citation type="journal article" date="2012" name="Eukaryot. Cell">
        <title>Genome sequence of the Trichosporon asahii environmental strain CBS 8904.</title>
        <authorList>
            <person name="Yang R.Y."/>
            <person name="Li H.T."/>
            <person name="Zhu H."/>
            <person name="Zhou G.P."/>
            <person name="Wang M."/>
            <person name="Wang L."/>
        </authorList>
    </citation>
    <scope>NUCLEOTIDE SEQUENCE [LARGE SCALE GENOMIC DNA]</scope>
    <source>
        <strain evidence="3 4">CBS 8904</strain>
    </source>
</reference>